<dbReference type="STRING" id="1358809.S7W889"/>
<accession>S7W889</accession>
<reference evidence="8" key="1">
    <citation type="journal article" date="2013" name="PLoS Genet.">
        <title>The genome of Spraguea lophii and the basis of host-microsporidian interactions.</title>
        <authorList>
            <person name="Campbell S.E."/>
            <person name="Williams T.A."/>
            <person name="Yousuf A."/>
            <person name="Soanes D.M."/>
            <person name="Paszkiewicz K.H."/>
            <person name="Williams B.A.P."/>
        </authorList>
    </citation>
    <scope>NUCLEOTIDE SEQUENCE [LARGE SCALE GENOMIC DNA]</scope>
    <source>
        <strain evidence="8">42_110</strain>
    </source>
</reference>
<dbReference type="Pfam" id="PF00916">
    <property type="entry name" value="Sulfate_transp"/>
    <property type="match status" value="1"/>
</dbReference>
<evidence type="ECO:0000313" key="7">
    <source>
        <dbReference type="EMBL" id="EPR77947.1"/>
    </source>
</evidence>
<evidence type="ECO:0000256" key="3">
    <source>
        <dbReference type="ARBA" id="ARBA00022989"/>
    </source>
</evidence>
<evidence type="ECO:0000256" key="4">
    <source>
        <dbReference type="ARBA" id="ARBA00023136"/>
    </source>
</evidence>
<feature type="transmembrane region" description="Helical" evidence="5">
    <location>
        <begin position="396"/>
        <end position="414"/>
    </location>
</feature>
<evidence type="ECO:0000313" key="8">
    <source>
        <dbReference type="Proteomes" id="UP000014978"/>
    </source>
</evidence>
<dbReference type="OMA" id="YIYSTIW"/>
<proteinExistence type="predicted"/>
<feature type="transmembrane region" description="Helical" evidence="5">
    <location>
        <begin position="299"/>
        <end position="317"/>
    </location>
</feature>
<organism evidence="7 8">
    <name type="scientific">Spraguea lophii (strain 42_110)</name>
    <name type="common">Microsporidian parasite</name>
    <dbReference type="NCBI Taxonomy" id="1358809"/>
    <lineage>
        <taxon>Eukaryota</taxon>
        <taxon>Fungi</taxon>
        <taxon>Fungi incertae sedis</taxon>
        <taxon>Microsporidia</taxon>
        <taxon>Spragueidae</taxon>
        <taxon>Spraguea</taxon>
    </lineage>
</organism>
<feature type="transmembrane region" description="Helical" evidence="5">
    <location>
        <begin position="41"/>
        <end position="63"/>
    </location>
</feature>
<dbReference type="InterPro" id="IPR052706">
    <property type="entry name" value="Membrane-Transporter-like"/>
</dbReference>
<dbReference type="GO" id="GO:0016020">
    <property type="term" value="C:membrane"/>
    <property type="evidence" value="ECO:0007669"/>
    <property type="project" value="UniProtKB-SubCell"/>
</dbReference>
<dbReference type="InterPro" id="IPR011547">
    <property type="entry name" value="SLC26A/SulP_dom"/>
</dbReference>
<evidence type="ECO:0000259" key="6">
    <source>
        <dbReference type="Pfam" id="PF00916"/>
    </source>
</evidence>
<dbReference type="AlphaFoldDB" id="S7W889"/>
<evidence type="ECO:0000256" key="2">
    <source>
        <dbReference type="ARBA" id="ARBA00022692"/>
    </source>
</evidence>
<feature type="transmembrane region" description="Helical" evidence="5">
    <location>
        <begin position="361"/>
        <end position="390"/>
    </location>
</feature>
<dbReference type="PANTHER" id="PTHR43310:SF4">
    <property type="entry name" value="AFR304WP"/>
    <property type="match status" value="1"/>
</dbReference>
<comment type="subcellular location">
    <subcellularLocation>
        <location evidence="1">Membrane</location>
        <topology evidence="1">Multi-pass membrane protein</topology>
    </subcellularLocation>
</comment>
<dbReference type="InParanoid" id="S7W889"/>
<dbReference type="EMBL" id="ATCN01001135">
    <property type="protein sequence ID" value="EPR77947.1"/>
    <property type="molecule type" value="Genomic_DNA"/>
</dbReference>
<feature type="transmembrane region" description="Helical" evidence="5">
    <location>
        <begin position="6"/>
        <end position="29"/>
    </location>
</feature>
<dbReference type="PANTHER" id="PTHR43310">
    <property type="entry name" value="SULFATE TRANSPORTER YBAR-RELATED"/>
    <property type="match status" value="1"/>
</dbReference>
<keyword evidence="2 5" id="KW-0812">Transmembrane</keyword>
<feature type="transmembrane region" description="Helical" evidence="5">
    <location>
        <begin position="189"/>
        <end position="209"/>
    </location>
</feature>
<dbReference type="OrthoDB" id="2190497at2759"/>
<dbReference type="VEuPathDB" id="MicrosporidiaDB:SLOPH_1916"/>
<feature type="transmembrane region" description="Helical" evidence="5">
    <location>
        <begin position="329"/>
        <end position="349"/>
    </location>
</feature>
<keyword evidence="4 5" id="KW-0472">Membrane</keyword>
<dbReference type="Proteomes" id="UP000014978">
    <property type="component" value="Unassembled WGS sequence"/>
</dbReference>
<feature type="transmembrane region" description="Helical" evidence="5">
    <location>
        <begin position="164"/>
        <end position="182"/>
    </location>
</feature>
<feature type="domain" description="SLC26A/SulP transporter" evidence="6">
    <location>
        <begin position="17"/>
        <end position="387"/>
    </location>
</feature>
<feature type="transmembrane region" description="Helical" evidence="5">
    <location>
        <begin position="101"/>
        <end position="121"/>
    </location>
</feature>
<feature type="transmembrane region" description="Helical" evidence="5">
    <location>
        <begin position="69"/>
        <end position="89"/>
    </location>
</feature>
<name>S7W889_SPRLO</name>
<keyword evidence="8" id="KW-1185">Reference proteome</keyword>
<evidence type="ECO:0000256" key="5">
    <source>
        <dbReference type="SAM" id="Phobius"/>
    </source>
</evidence>
<evidence type="ECO:0000256" key="1">
    <source>
        <dbReference type="ARBA" id="ARBA00004141"/>
    </source>
</evidence>
<protein>
    <recommendedName>
        <fullName evidence="6">SLC26A/SulP transporter domain-containing protein</fullName>
    </recommendedName>
</protein>
<feature type="transmembrane region" description="Helical" evidence="5">
    <location>
        <begin position="260"/>
        <end position="278"/>
    </location>
</feature>
<comment type="caution">
    <text evidence="7">The sequence shown here is derived from an EMBL/GenBank/DDBJ whole genome shotgun (WGS) entry which is preliminary data.</text>
</comment>
<sequence length="530" mass="59948">MSNQTTFSGMISSCFLGMILTLLDVLSYGRNIYGNTGNPELENMGIAIFIYTTIIAQISYNIFTSIESGVVAGFICENTTLLSSLFLYCSSFSDDIEVIHTNFYICRILSVLLFSMISISLKAFKVESIIMNIPEPAISGCLAYIGISQIKMGYSEVDYDNYKSIYLIIIALTLALAMYVLTEIAINSNYTLPMSCLVFVVFFYIIAYLKYKKDTLDILRELEWIGKLDKTKVYPTQLFKHFNISKISKNIIFKCLPKSISISLFSIIHIAINLPAFFAKTKTSYIFSNELKNQSISNLLTSFMGGHNYFIASYSILFNKSGGTKTSGIILGFCLLIIPIFGPVLKGFIPKALLSALPMLMGLYFIVPTVLSYHECFIFEYCIIYITVLLSEFTEIPIIGLAGGYLSCLILHFIHKMSNKPSIIIDVDAPVIRITHSLTFWNINKLVEDMARNKNNEIIILDLYQCIYIDWNARIKLSEIFSHPTPYVILIVKDKILINSSDVNSEKLYKVNNHDKAIELYYNLVSKLKI</sequence>
<keyword evidence="3 5" id="KW-1133">Transmembrane helix</keyword>
<gene>
    <name evidence="7" type="ORF">SLOPH_1916</name>
</gene>
<dbReference type="HOGENOM" id="CLU_036921_0_0_1"/>